<evidence type="ECO:0000256" key="8">
    <source>
        <dbReference type="RuleBase" id="RU362026"/>
    </source>
</evidence>
<dbReference type="InterPro" id="IPR001091">
    <property type="entry name" value="RM_Methyltransferase"/>
</dbReference>
<name>A0A3D8IH66_9HELI</name>
<keyword evidence="3" id="KW-0808">Transferase</keyword>
<keyword evidence="10" id="KW-0255">Endonuclease</keyword>
<keyword evidence="2" id="KW-0489">Methyltransferase</keyword>
<protein>
    <recommendedName>
        <fullName evidence="8">Methyltransferase</fullName>
        <ecNumber evidence="8">2.1.1.-</ecNumber>
    </recommendedName>
</protein>
<feature type="domain" description="DNA methylase N-4/N-6" evidence="9">
    <location>
        <begin position="154"/>
        <end position="375"/>
    </location>
</feature>
<evidence type="ECO:0000256" key="3">
    <source>
        <dbReference type="ARBA" id="ARBA00022679"/>
    </source>
</evidence>
<dbReference type="GO" id="GO:0004519">
    <property type="term" value="F:endonuclease activity"/>
    <property type="evidence" value="ECO:0007669"/>
    <property type="project" value="UniProtKB-KW"/>
</dbReference>
<comment type="catalytic activity">
    <reaction evidence="7">
        <text>a 2'-deoxycytidine in DNA + S-adenosyl-L-methionine = an N(4)-methyl-2'-deoxycytidine in DNA + S-adenosyl-L-homocysteine + H(+)</text>
        <dbReference type="Rhea" id="RHEA:16857"/>
        <dbReference type="Rhea" id="RHEA-COMP:11369"/>
        <dbReference type="Rhea" id="RHEA-COMP:13674"/>
        <dbReference type="ChEBI" id="CHEBI:15378"/>
        <dbReference type="ChEBI" id="CHEBI:57856"/>
        <dbReference type="ChEBI" id="CHEBI:59789"/>
        <dbReference type="ChEBI" id="CHEBI:85452"/>
        <dbReference type="ChEBI" id="CHEBI:137933"/>
        <dbReference type="EC" id="2.1.1.113"/>
    </reaction>
</comment>
<evidence type="ECO:0000259" key="9">
    <source>
        <dbReference type="Pfam" id="PF01555"/>
    </source>
</evidence>
<dbReference type="GO" id="GO:0008170">
    <property type="term" value="F:N-methyltransferase activity"/>
    <property type="evidence" value="ECO:0007669"/>
    <property type="project" value="InterPro"/>
</dbReference>
<keyword evidence="5" id="KW-0680">Restriction system</keyword>
<dbReference type="Proteomes" id="UP000256650">
    <property type="component" value="Unassembled WGS sequence"/>
</dbReference>
<accession>A0A3D8IH66</accession>
<dbReference type="InterPro" id="IPR002941">
    <property type="entry name" value="DNA_methylase_N4/N6"/>
</dbReference>
<evidence type="ECO:0000313" key="10">
    <source>
        <dbReference type="EMBL" id="RDU64430.1"/>
    </source>
</evidence>
<keyword evidence="10" id="KW-0378">Hydrolase</keyword>
<dbReference type="RefSeq" id="WP_115550764.1">
    <property type="nucleotide sequence ID" value="NZ_CAOOSM010000002.1"/>
</dbReference>
<dbReference type="GO" id="GO:0015667">
    <property type="term" value="F:site-specific DNA-methyltransferase (cytosine-N4-specific) activity"/>
    <property type="evidence" value="ECO:0007669"/>
    <property type="project" value="UniProtKB-EC"/>
</dbReference>
<dbReference type="Pfam" id="PF01555">
    <property type="entry name" value="N6_N4_Mtase"/>
    <property type="match status" value="1"/>
</dbReference>
<dbReference type="SUPFAM" id="SSF53335">
    <property type="entry name" value="S-adenosyl-L-methionine-dependent methyltransferases"/>
    <property type="match status" value="1"/>
</dbReference>
<evidence type="ECO:0000256" key="7">
    <source>
        <dbReference type="ARBA" id="ARBA00049120"/>
    </source>
</evidence>
<dbReference type="GO" id="GO:0009307">
    <property type="term" value="P:DNA restriction-modification system"/>
    <property type="evidence" value="ECO:0007669"/>
    <property type="project" value="UniProtKB-KW"/>
</dbReference>
<evidence type="ECO:0000256" key="2">
    <source>
        <dbReference type="ARBA" id="ARBA00022603"/>
    </source>
</evidence>
<dbReference type="GeneID" id="82534888"/>
<evidence type="ECO:0000256" key="4">
    <source>
        <dbReference type="ARBA" id="ARBA00022691"/>
    </source>
</evidence>
<sequence length="384" mass="45768">MTQTLFTIPTIESIKRLGLEKSDSNFAILLDMFMQEELSIDIKREIVSSIGRQKNNDKIYEFLKQESFKKHYMEVIYQMFRTCLYKSKEDTRFADLRDKILRHYNNEVMQKMLEYYLFRQQKKTILKHTRQIIKPSLLMGDNRTTLNKIQEQQIQLIFTSPPYYNARLYSDYKSYQDYLDSMLETLKQCYRILEDGRFILINVSPVITKRVGREFESIRYPIHFDFHKILCESGFYFIDEIIWIKPEYSVPNRIAGYLQTKKPLSYKPNCITESIMIYRKNSPFLLDKNIKDYDKKLKNDDEIDSTNCWYIAPKFDKNHPAVFPEELCQKVLKYYSFEGDVVCDPFAGSGTFGKVANTMGRIPLLCEQNLDYVEKLRQKGFDEI</sequence>
<dbReference type="GO" id="GO:0032259">
    <property type="term" value="P:methylation"/>
    <property type="evidence" value="ECO:0007669"/>
    <property type="project" value="UniProtKB-KW"/>
</dbReference>
<keyword evidence="6" id="KW-0238">DNA-binding</keyword>
<dbReference type="PRINTS" id="PR00508">
    <property type="entry name" value="S21N4MTFRASE"/>
</dbReference>
<dbReference type="EC" id="2.1.1.-" evidence="8"/>
<dbReference type="GO" id="GO:0003677">
    <property type="term" value="F:DNA binding"/>
    <property type="evidence" value="ECO:0007669"/>
    <property type="project" value="UniProtKB-KW"/>
</dbReference>
<evidence type="ECO:0000256" key="5">
    <source>
        <dbReference type="ARBA" id="ARBA00022747"/>
    </source>
</evidence>
<dbReference type="AlphaFoldDB" id="A0A3D8IH66"/>
<dbReference type="EMBL" id="NXLS01000001">
    <property type="protein sequence ID" value="RDU64430.1"/>
    <property type="molecule type" value="Genomic_DNA"/>
</dbReference>
<proteinExistence type="inferred from homology"/>
<dbReference type="PROSITE" id="PS00093">
    <property type="entry name" value="N4_MTASE"/>
    <property type="match status" value="1"/>
</dbReference>
<dbReference type="OrthoDB" id="9773060at2"/>
<comment type="caution">
    <text evidence="10">The sequence shown here is derived from an EMBL/GenBank/DDBJ whole genome shotgun (WGS) entry which is preliminary data.</text>
</comment>
<gene>
    <name evidence="10" type="ORF">CQA43_01075</name>
</gene>
<organism evidence="10 11">
    <name type="scientific">Helicobacter ganmani</name>
    <dbReference type="NCBI Taxonomy" id="60246"/>
    <lineage>
        <taxon>Bacteria</taxon>
        <taxon>Pseudomonadati</taxon>
        <taxon>Campylobacterota</taxon>
        <taxon>Epsilonproteobacteria</taxon>
        <taxon>Campylobacterales</taxon>
        <taxon>Helicobacteraceae</taxon>
        <taxon>Helicobacter</taxon>
    </lineage>
</organism>
<reference evidence="10 11" key="1">
    <citation type="submission" date="2018-04" db="EMBL/GenBank/DDBJ databases">
        <title>Novel Campyloabacter and Helicobacter Species and Strains.</title>
        <authorList>
            <person name="Mannion A.J."/>
            <person name="Shen Z."/>
            <person name="Fox J.G."/>
        </authorList>
    </citation>
    <scope>NUCLEOTIDE SEQUENCE [LARGE SCALE GENOMIC DNA]</scope>
    <source>
        <strain evidence="10 11">MIT 99-5101</strain>
    </source>
</reference>
<keyword evidence="10" id="KW-0540">Nuclease</keyword>
<keyword evidence="11" id="KW-1185">Reference proteome</keyword>
<keyword evidence="4" id="KW-0949">S-adenosyl-L-methionine</keyword>
<evidence type="ECO:0000313" key="11">
    <source>
        <dbReference type="Proteomes" id="UP000256650"/>
    </source>
</evidence>
<evidence type="ECO:0000256" key="1">
    <source>
        <dbReference type="ARBA" id="ARBA00010203"/>
    </source>
</evidence>
<dbReference type="InterPro" id="IPR029063">
    <property type="entry name" value="SAM-dependent_MTases_sf"/>
</dbReference>
<evidence type="ECO:0000256" key="6">
    <source>
        <dbReference type="ARBA" id="ARBA00023125"/>
    </source>
</evidence>
<comment type="similarity">
    <text evidence="1">Belongs to the N(4)/N(6)-methyltransferase family. N(4) subfamily.</text>
</comment>
<dbReference type="Gene3D" id="3.40.50.150">
    <property type="entry name" value="Vaccinia Virus protein VP39"/>
    <property type="match status" value="1"/>
</dbReference>
<dbReference type="InterPro" id="IPR017985">
    <property type="entry name" value="MeTrfase_CN4_CS"/>
</dbReference>